<dbReference type="EMBL" id="BK015533">
    <property type="protein sequence ID" value="DAE11434.1"/>
    <property type="molecule type" value="Genomic_DNA"/>
</dbReference>
<dbReference type="PANTHER" id="PTHR42791">
    <property type="entry name" value="GNAT FAMILY ACETYLTRANSFERASE"/>
    <property type="match status" value="1"/>
</dbReference>
<evidence type="ECO:0000313" key="2">
    <source>
        <dbReference type="EMBL" id="DAE11434.1"/>
    </source>
</evidence>
<dbReference type="SUPFAM" id="SSF55729">
    <property type="entry name" value="Acyl-CoA N-acyltransferases (Nat)"/>
    <property type="match status" value="1"/>
</dbReference>
<dbReference type="PROSITE" id="PS51186">
    <property type="entry name" value="GNAT"/>
    <property type="match status" value="1"/>
</dbReference>
<proteinExistence type="predicted"/>
<sequence length="184" mass="21644">MSESEIEIIAKLASECFVTDEFYRTLEEDQEIRKEIIKNLFTESIRICNLYGKTYTYQVNSECVGFALVVNWTKLKNDKKSFNYLFSSSNSNLDSKLIKELEFIENILGKDQDWIYLLAICVSPSYRRKGIATLLIRKIIEDYSYYNIFADISNQNSIELYRQLGFEILETIENCTFVKHLKEN</sequence>
<protein>
    <submittedName>
        <fullName evidence="2">Acetyltransferase domain containing protein</fullName>
    </submittedName>
</protein>
<dbReference type="InterPro" id="IPR052523">
    <property type="entry name" value="Trichothecene_AcTrans"/>
</dbReference>
<evidence type="ECO:0000259" key="1">
    <source>
        <dbReference type="PROSITE" id="PS51186"/>
    </source>
</evidence>
<name>A0A8S5PX34_9CAUD</name>
<dbReference type="InterPro" id="IPR000182">
    <property type="entry name" value="GNAT_dom"/>
</dbReference>
<dbReference type="Gene3D" id="3.40.630.30">
    <property type="match status" value="1"/>
</dbReference>
<dbReference type="CDD" id="cd04301">
    <property type="entry name" value="NAT_SF"/>
    <property type="match status" value="1"/>
</dbReference>
<dbReference type="InterPro" id="IPR016181">
    <property type="entry name" value="Acyl_CoA_acyltransferase"/>
</dbReference>
<dbReference type="GO" id="GO:0016747">
    <property type="term" value="F:acyltransferase activity, transferring groups other than amino-acyl groups"/>
    <property type="evidence" value="ECO:0007669"/>
    <property type="project" value="InterPro"/>
</dbReference>
<feature type="domain" description="N-acetyltransferase" evidence="1">
    <location>
        <begin position="1"/>
        <end position="184"/>
    </location>
</feature>
<reference evidence="2" key="1">
    <citation type="journal article" date="2021" name="Proc. Natl. Acad. Sci. U.S.A.">
        <title>A Catalog of Tens of Thousands of Viruses from Human Metagenomes Reveals Hidden Associations with Chronic Diseases.</title>
        <authorList>
            <person name="Tisza M.J."/>
            <person name="Buck C.B."/>
        </authorList>
    </citation>
    <scope>NUCLEOTIDE SEQUENCE</scope>
    <source>
        <strain evidence="2">Ctgsk7</strain>
    </source>
</reference>
<accession>A0A8S5PX34</accession>
<dbReference type="Pfam" id="PF00583">
    <property type="entry name" value="Acetyltransf_1"/>
    <property type="match status" value="1"/>
</dbReference>
<organism evidence="2">
    <name type="scientific">Myoviridae sp. ctgsk7</name>
    <dbReference type="NCBI Taxonomy" id="2825151"/>
    <lineage>
        <taxon>Viruses</taxon>
        <taxon>Duplodnaviria</taxon>
        <taxon>Heunggongvirae</taxon>
        <taxon>Uroviricota</taxon>
        <taxon>Caudoviricetes</taxon>
    </lineage>
</organism>
<dbReference type="PANTHER" id="PTHR42791:SF1">
    <property type="entry name" value="N-ACETYLTRANSFERASE DOMAIN-CONTAINING PROTEIN"/>
    <property type="match status" value="1"/>
</dbReference>